<sequence length="263" mass="29242">MIVHIYEASQGAEAVHHISHTKSAPGWNIIVGYGVAVVGILPGLLNRWLPLKATGAFQQSPKIRVAFAAVTLLASLAFASAPRAAPSDTASTEAADKALYAYITRHPLHRGYLYCVVSIEYTGDFQSRFCPGSRVAIILAQKALNQPILDFRDDEGLRRILLMIAQNAKDDRPSQPEQGTQSAVSPGSLDYLYRLHEKDRIEPAFLYCYSDILFFAKFETAYCRYSVAKFNLELFEGREQLLPEHDAPLLFPVLKSIISKEKP</sequence>
<dbReference type="RefSeq" id="WP_221133500.1">
    <property type="nucleotide sequence ID" value="NZ_JABDYC010000002.1"/>
</dbReference>
<protein>
    <submittedName>
        <fullName evidence="2">Uncharacterized protein</fullName>
    </submittedName>
</protein>
<keyword evidence="1" id="KW-0812">Transmembrane</keyword>
<organism evidence="2 3">
    <name type="scientific">Rhizobium lentis</name>
    <dbReference type="NCBI Taxonomy" id="1138194"/>
    <lineage>
        <taxon>Bacteria</taxon>
        <taxon>Pseudomonadati</taxon>
        <taxon>Pseudomonadota</taxon>
        <taxon>Alphaproteobacteria</taxon>
        <taxon>Hyphomicrobiales</taxon>
        <taxon>Rhizobiaceae</taxon>
        <taxon>Rhizobium/Agrobacterium group</taxon>
        <taxon>Rhizobium</taxon>
    </lineage>
</organism>
<keyword evidence="1" id="KW-0472">Membrane</keyword>
<comment type="caution">
    <text evidence="2">The sequence shown here is derived from an EMBL/GenBank/DDBJ whole genome shotgun (WGS) entry which is preliminary data.</text>
</comment>
<gene>
    <name evidence="2" type="ORF">HJB63_07885</name>
</gene>
<accession>A0A9Q3M8Z0</accession>
<evidence type="ECO:0000313" key="2">
    <source>
        <dbReference type="EMBL" id="MBX5022497.1"/>
    </source>
</evidence>
<reference evidence="2" key="1">
    <citation type="submission" date="2020-04" db="EMBL/GenBank/DDBJ databases">
        <title>Global-level population genomics: horizontal gene transfer, symbiosis and evolution in Rhizobia.</title>
        <authorList>
            <person name="Gai Y."/>
        </authorList>
    </citation>
    <scope>NUCLEOTIDE SEQUENCE</scope>
    <source>
        <strain evidence="2">BLR57</strain>
    </source>
</reference>
<evidence type="ECO:0000313" key="3">
    <source>
        <dbReference type="Proteomes" id="UP000749740"/>
    </source>
</evidence>
<dbReference type="Proteomes" id="UP000749740">
    <property type="component" value="Unassembled WGS sequence"/>
</dbReference>
<feature type="transmembrane region" description="Helical" evidence="1">
    <location>
        <begin position="26"/>
        <end position="45"/>
    </location>
</feature>
<proteinExistence type="predicted"/>
<dbReference type="AlphaFoldDB" id="A0A9Q3M8Z0"/>
<keyword evidence="1" id="KW-1133">Transmembrane helix</keyword>
<evidence type="ECO:0000256" key="1">
    <source>
        <dbReference type="SAM" id="Phobius"/>
    </source>
</evidence>
<feature type="transmembrane region" description="Helical" evidence="1">
    <location>
        <begin position="65"/>
        <end position="82"/>
    </location>
</feature>
<dbReference type="EMBL" id="JABDYC010000002">
    <property type="protein sequence ID" value="MBX5022497.1"/>
    <property type="molecule type" value="Genomic_DNA"/>
</dbReference>
<name>A0A9Q3M8Z0_9HYPH</name>